<feature type="transmembrane region" description="Helical" evidence="1">
    <location>
        <begin position="162"/>
        <end position="183"/>
    </location>
</feature>
<reference evidence="2 3" key="1">
    <citation type="journal article" date="2019" name="Int. J. Syst. Evol. Microbiol.">
        <title>The Global Catalogue of Microorganisms (GCM) 10K type strain sequencing project: providing services to taxonomists for standard genome sequencing and annotation.</title>
        <authorList>
            <consortium name="The Broad Institute Genomics Platform"/>
            <consortium name="The Broad Institute Genome Sequencing Center for Infectious Disease"/>
            <person name="Wu L."/>
            <person name="Ma J."/>
        </authorList>
    </citation>
    <scope>NUCLEOTIDE SEQUENCE [LARGE SCALE GENOMIC DNA]</scope>
    <source>
        <strain evidence="2 3">YIM 94188</strain>
    </source>
</reference>
<evidence type="ECO:0000256" key="1">
    <source>
        <dbReference type="SAM" id="Phobius"/>
    </source>
</evidence>
<feature type="transmembrane region" description="Helical" evidence="1">
    <location>
        <begin position="488"/>
        <end position="508"/>
    </location>
</feature>
<feature type="transmembrane region" description="Helical" evidence="1">
    <location>
        <begin position="67"/>
        <end position="93"/>
    </location>
</feature>
<name>A0ABD5U1V8_9EURY</name>
<protein>
    <submittedName>
        <fullName evidence="2">DUF2206 domain-containing protein</fullName>
    </submittedName>
</protein>
<dbReference type="AlphaFoldDB" id="A0ABD5U1V8"/>
<feature type="transmembrane region" description="Helical" evidence="1">
    <location>
        <begin position="341"/>
        <end position="366"/>
    </location>
</feature>
<comment type="caution">
    <text evidence="2">The sequence shown here is derived from an EMBL/GenBank/DDBJ whole genome shotgun (WGS) entry which is preliminary data.</text>
</comment>
<evidence type="ECO:0000313" key="3">
    <source>
        <dbReference type="Proteomes" id="UP001596408"/>
    </source>
</evidence>
<feature type="transmembrane region" description="Helical" evidence="1">
    <location>
        <begin position="33"/>
        <end position="55"/>
    </location>
</feature>
<gene>
    <name evidence="2" type="ORF">ACFQEV_08905</name>
</gene>
<dbReference type="Pfam" id="PF09971">
    <property type="entry name" value="DUF2206"/>
    <property type="match status" value="1"/>
</dbReference>
<keyword evidence="1" id="KW-0812">Transmembrane</keyword>
<feature type="transmembrane region" description="Helical" evidence="1">
    <location>
        <begin position="7"/>
        <end position="27"/>
    </location>
</feature>
<evidence type="ECO:0000313" key="2">
    <source>
        <dbReference type="EMBL" id="MFC6825109.1"/>
    </source>
</evidence>
<keyword evidence="1" id="KW-0472">Membrane</keyword>
<feature type="transmembrane region" description="Helical" evidence="1">
    <location>
        <begin position="99"/>
        <end position="119"/>
    </location>
</feature>
<feature type="transmembrane region" description="Helical" evidence="1">
    <location>
        <begin position="287"/>
        <end position="305"/>
    </location>
</feature>
<keyword evidence="1" id="KW-1133">Transmembrane helix</keyword>
<organism evidence="2 3">
    <name type="scientific">Halopelagius fulvigenes</name>
    <dbReference type="NCBI Taxonomy" id="1198324"/>
    <lineage>
        <taxon>Archaea</taxon>
        <taxon>Methanobacteriati</taxon>
        <taxon>Methanobacteriota</taxon>
        <taxon>Stenosarchaea group</taxon>
        <taxon>Halobacteria</taxon>
        <taxon>Halobacteriales</taxon>
        <taxon>Haloferacaceae</taxon>
    </lineage>
</organism>
<feature type="transmembrane region" description="Helical" evidence="1">
    <location>
        <begin position="514"/>
        <end position="533"/>
    </location>
</feature>
<dbReference type="Proteomes" id="UP001596408">
    <property type="component" value="Unassembled WGS sequence"/>
</dbReference>
<feature type="transmembrane region" description="Helical" evidence="1">
    <location>
        <begin position="554"/>
        <end position="576"/>
    </location>
</feature>
<feature type="transmembrane region" description="Helical" evidence="1">
    <location>
        <begin position="311"/>
        <end position="329"/>
    </location>
</feature>
<feature type="transmembrane region" description="Helical" evidence="1">
    <location>
        <begin position="190"/>
        <end position="211"/>
    </location>
</feature>
<feature type="transmembrane region" description="Helical" evidence="1">
    <location>
        <begin position="452"/>
        <end position="468"/>
    </location>
</feature>
<sequence>MSVGNVGLGTTVLGLLAVFWVSVWLGSLGVPTFGVRILVGGVLLFVPGALLASLLDVGTDTGGRFALYSSGLGLALLATLTLLANAGLGVLGVENPLSFWPLAVLLTATTLALFALTTVTDGGFPDVKVDLVGSAPVLLLLFVLPTLSALGAAIMRSTGSNVGMYLFVVVVAAVVLLSATRVVRPNHYPVLVFFVAFSALLQVNLLTNHVVGNDIQSLYFSAGRIVEMGEWPIGRGGSAYALPVVTAVPGMVTIVTGMELWTTFTVVYVLLFSLVPVGIFYLGRRVFGARVGLFGALFFAFYHISLTYTPGKQLLAELFVVLLLGLYLFEGVHDSRRKAAALLLVLGLIFSHYATTLFFGLALLAATFGLRAVGRFVGPVDHRLSFVYPVVLLGTATAWYGVASQTLVDTLVGIPTSAFDQVVTLLNEGTISGGAGVTYIGQQTTPLEDLNLYIYVLMTVLIAFGIAWRTFVDAVRARRGEEPARTELTALAVPLFGFLSLSYVVILNLYADRVYQMVLTVLALFAAVGYRSFDDALGRVSGRFPTSRSFRLPWSLFAIVLVVLLALNSGLAFAALAESESATFNADAHDSVFSAGERAAADWLLDSTDIRPSSTPVGEDQLEGRDFPNRIPVFTDRTSYQLLRSILPTGYYNVETVALKTDYQPTIDYEQLDEGYVFVRKNAIRDANGRAVAPEYLSRREANAIAEPRNVVYSSGDVRIVAARYGPGANQTRDPATSVVDCRAAEGPPTLWRTGACSRED</sequence>
<keyword evidence="3" id="KW-1185">Reference proteome</keyword>
<feature type="transmembrane region" description="Helical" evidence="1">
    <location>
        <begin position="260"/>
        <end position="282"/>
    </location>
</feature>
<dbReference type="EMBL" id="JBHSXH010000011">
    <property type="protein sequence ID" value="MFC6825109.1"/>
    <property type="molecule type" value="Genomic_DNA"/>
</dbReference>
<dbReference type="InterPro" id="IPR018701">
    <property type="entry name" value="DUF2206_membrane"/>
</dbReference>
<feature type="transmembrane region" description="Helical" evidence="1">
    <location>
        <begin position="131"/>
        <end position="156"/>
    </location>
</feature>
<dbReference type="RefSeq" id="WP_379695000.1">
    <property type="nucleotide sequence ID" value="NZ_JBHSXH010000011.1"/>
</dbReference>
<proteinExistence type="predicted"/>
<accession>A0ABD5U1V8</accession>